<dbReference type="Gene3D" id="1.20.120.450">
    <property type="entry name" value="dinb family like domain"/>
    <property type="match status" value="1"/>
</dbReference>
<dbReference type="InterPro" id="IPR024775">
    <property type="entry name" value="DinB-like"/>
</dbReference>
<feature type="domain" description="DinB-like" evidence="1">
    <location>
        <begin position="31"/>
        <end position="163"/>
    </location>
</feature>
<dbReference type="RefSeq" id="WP_349241409.1">
    <property type="nucleotide sequence ID" value="NZ_JAVTTO010000002.1"/>
</dbReference>
<keyword evidence="3" id="KW-1185">Reference proteome</keyword>
<protein>
    <submittedName>
        <fullName evidence="2">DinB family protein</fullName>
    </submittedName>
</protein>
<reference evidence="2 3" key="1">
    <citation type="submission" date="2023-09" db="EMBL/GenBank/DDBJ databases">
        <title>Novel taxa isolated from Blanes Bay.</title>
        <authorList>
            <person name="Rey-Velasco X."/>
            <person name="Lucena T."/>
        </authorList>
    </citation>
    <scope>NUCLEOTIDE SEQUENCE [LARGE SCALE GENOMIC DNA]</scope>
    <source>
        <strain evidence="2 3">S356</strain>
    </source>
</reference>
<accession>A0ABU3LF00</accession>
<dbReference type="EMBL" id="JAVTTO010000002">
    <property type="protein sequence ID" value="MDT7832158.1"/>
    <property type="molecule type" value="Genomic_DNA"/>
</dbReference>
<name>A0ABU3LF00_9FLAO</name>
<sequence length="170" mass="19581">MISTKEYAPYFSRYINPTLTNGKSMIENLIDSQQRFEDVLRNVPKEKHLFSYAEGKWTLKELIQHIIDTERIFCYRALCFSRNDATSLPGFDQDLFINEGNANERMYEALLDEMAVVRMATIHLFKSFSDEALERVGVGSGNNMSVRAAGIIISGHQNHHVQIAKERYLE</sequence>
<gene>
    <name evidence="2" type="ORF">RQM59_07180</name>
</gene>
<dbReference type="SUPFAM" id="SSF109854">
    <property type="entry name" value="DinB/YfiT-like putative metalloenzymes"/>
    <property type="match status" value="1"/>
</dbReference>
<dbReference type="Proteomes" id="UP001257277">
    <property type="component" value="Unassembled WGS sequence"/>
</dbReference>
<organism evidence="2 3">
    <name type="scientific">Asprobacillus argus</name>
    <dbReference type="NCBI Taxonomy" id="3076534"/>
    <lineage>
        <taxon>Bacteria</taxon>
        <taxon>Pseudomonadati</taxon>
        <taxon>Bacteroidota</taxon>
        <taxon>Flavobacteriia</taxon>
        <taxon>Flavobacteriales</taxon>
        <taxon>Flavobacteriaceae</taxon>
        <taxon>Asprobacillus</taxon>
    </lineage>
</organism>
<evidence type="ECO:0000259" key="1">
    <source>
        <dbReference type="Pfam" id="PF12867"/>
    </source>
</evidence>
<evidence type="ECO:0000313" key="3">
    <source>
        <dbReference type="Proteomes" id="UP001257277"/>
    </source>
</evidence>
<dbReference type="InterPro" id="IPR034660">
    <property type="entry name" value="DinB/YfiT-like"/>
</dbReference>
<comment type="caution">
    <text evidence="2">The sequence shown here is derived from an EMBL/GenBank/DDBJ whole genome shotgun (WGS) entry which is preliminary data.</text>
</comment>
<proteinExistence type="predicted"/>
<evidence type="ECO:0000313" key="2">
    <source>
        <dbReference type="EMBL" id="MDT7832158.1"/>
    </source>
</evidence>
<dbReference type="Pfam" id="PF12867">
    <property type="entry name" value="DinB_2"/>
    <property type="match status" value="1"/>
</dbReference>